<evidence type="ECO:0000313" key="19">
    <source>
        <dbReference type="EMBL" id="RKR04138.1"/>
    </source>
</evidence>
<dbReference type="InterPro" id="IPR050324">
    <property type="entry name" value="CDP-alcohol_PTase-I"/>
</dbReference>
<dbReference type="InterPro" id="IPR000462">
    <property type="entry name" value="CDP-OH_P_trans"/>
</dbReference>
<comment type="pathway">
    <text evidence="3">Lipid metabolism.</text>
</comment>
<proteinExistence type="inferred from homology"/>
<dbReference type="AlphaFoldDB" id="A0A495DMI7"/>
<evidence type="ECO:0000256" key="11">
    <source>
        <dbReference type="ARBA" id="ARBA00023098"/>
    </source>
</evidence>
<accession>A0A495DMI7</accession>
<dbReference type="Gene3D" id="1.20.120.1760">
    <property type="match status" value="1"/>
</dbReference>
<evidence type="ECO:0000256" key="13">
    <source>
        <dbReference type="ARBA" id="ARBA00023209"/>
    </source>
</evidence>
<dbReference type="PANTHER" id="PTHR14269:SF62">
    <property type="entry name" value="CDP-DIACYLGLYCEROL--GLYCEROL-3-PHOSPHATE 3-PHOSPHATIDYLTRANSFERASE 1, CHLOROPLASTIC"/>
    <property type="match status" value="1"/>
</dbReference>
<evidence type="ECO:0000256" key="9">
    <source>
        <dbReference type="ARBA" id="ARBA00022692"/>
    </source>
</evidence>
<comment type="similarity">
    <text evidence="4 17">Belongs to the CDP-alcohol phosphatidyltransferase class-I family.</text>
</comment>
<evidence type="ECO:0000256" key="5">
    <source>
        <dbReference type="ARBA" id="ARBA00013170"/>
    </source>
</evidence>
<comment type="caution">
    <text evidence="19">The sequence shown here is derived from an EMBL/GenBank/DDBJ whole genome shotgun (WGS) entry which is preliminary data.</text>
</comment>
<evidence type="ECO:0000256" key="12">
    <source>
        <dbReference type="ARBA" id="ARBA00023136"/>
    </source>
</evidence>
<feature type="transmembrane region" description="Helical" evidence="18">
    <location>
        <begin position="75"/>
        <end position="105"/>
    </location>
</feature>
<evidence type="ECO:0000256" key="16">
    <source>
        <dbReference type="NCBIfam" id="TIGR00560"/>
    </source>
</evidence>
<keyword evidence="14" id="KW-1208">Phospholipid metabolism</keyword>
<dbReference type="Pfam" id="PF01066">
    <property type="entry name" value="CDP-OH_P_transf"/>
    <property type="match status" value="1"/>
</dbReference>
<evidence type="ECO:0000256" key="17">
    <source>
        <dbReference type="RuleBase" id="RU003750"/>
    </source>
</evidence>
<protein>
    <recommendedName>
        <fullName evidence="6 16">CDP-diacylglycerol--glycerol-3-phosphate 3-phosphatidyltransferase</fullName>
        <ecNumber evidence="5 16">2.7.8.5</ecNumber>
    </recommendedName>
</protein>
<evidence type="ECO:0000256" key="18">
    <source>
        <dbReference type="SAM" id="Phobius"/>
    </source>
</evidence>
<keyword evidence="13" id="KW-0594">Phospholipid biosynthesis</keyword>
<dbReference type="PANTHER" id="PTHR14269">
    <property type="entry name" value="CDP-DIACYLGLYCEROL--GLYCEROL-3-PHOSPHATE 3-PHOSPHATIDYLTRANSFERASE-RELATED"/>
    <property type="match status" value="1"/>
</dbReference>
<keyword evidence="8 17" id="KW-0808">Transferase</keyword>
<dbReference type="EC" id="2.7.8.5" evidence="5 16"/>
<dbReference type="RefSeq" id="WP_121209942.1">
    <property type="nucleotide sequence ID" value="NZ_RBIM01000001.1"/>
</dbReference>
<evidence type="ECO:0000256" key="3">
    <source>
        <dbReference type="ARBA" id="ARBA00005189"/>
    </source>
</evidence>
<evidence type="ECO:0000256" key="1">
    <source>
        <dbReference type="ARBA" id="ARBA00004141"/>
    </source>
</evidence>
<feature type="transmembrane region" description="Helical" evidence="18">
    <location>
        <begin position="158"/>
        <end position="177"/>
    </location>
</feature>
<comment type="pathway">
    <text evidence="2">Phospholipid metabolism; phosphatidylglycerol biosynthesis; phosphatidylglycerol from CDP-diacylglycerol: step 1/2.</text>
</comment>
<evidence type="ECO:0000256" key="14">
    <source>
        <dbReference type="ARBA" id="ARBA00023264"/>
    </source>
</evidence>
<dbReference type="EMBL" id="RBIM01000001">
    <property type="protein sequence ID" value="RKR04138.1"/>
    <property type="molecule type" value="Genomic_DNA"/>
</dbReference>
<keyword evidence="12 18" id="KW-0472">Membrane</keyword>
<dbReference type="NCBIfam" id="TIGR00560">
    <property type="entry name" value="pgsA"/>
    <property type="match status" value="1"/>
</dbReference>
<keyword evidence="11" id="KW-0443">Lipid metabolism</keyword>
<dbReference type="OrthoDB" id="9796672at2"/>
<evidence type="ECO:0000256" key="2">
    <source>
        <dbReference type="ARBA" id="ARBA00005042"/>
    </source>
</evidence>
<evidence type="ECO:0000256" key="10">
    <source>
        <dbReference type="ARBA" id="ARBA00022989"/>
    </source>
</evidence>
<evidence type="ECO:0000256" key="15">
    <source>
        <dbReference type="ARBA" id="ARBA00048586"/>
    </source>
</evidence>
<evidence type="ECO:0000256" key="4">
    <source>
        <dbReference type="ARBA" id="ARBA00010441"/>
    </source>
</evidence>
<dbReference type="GO" id="GO:0016020">
    <property type="term" value="C:membrane"/>
    <property type="evidence" value="ECO:0007669"/>
    <property type="project" value="UniProtKB-SubCell"/>
</dbReference>
<keyword evidence="7" id="KW-0444">Lipid biosynthesis</keyword>
<organism evidence="19 20">
    <name type="scientific">Maricaulis maris</name>
    <dbReference type="NCBI Taxonomy" id="74318"/>
    <lineage>
        <taxon>Bacteria</taxon>
        <taxon>Pseudomonadati</taxon>
        <taxon>Pseudomonadota</taxon>
        <taxon>Alphaproteobacteria</taxon>
        <taxon>Maricaulales</taxon>
        <taxon>Maricaulaceae</taxon>
        <taxon>Maricaulis</taxon>
    </lineage>
</organism>
<evidence type="ECO:0000256" key="7">
    <source>
        <dbReference type="ARBA" id="ARBA00022516"/>
    </source>
</evidence>
<comment type="subcellular location">
    <subcellularLocation>
        <location evidence="1">Membrane</location>
        <topology evidence="1">Multi-pass membrane protein</topology>
    </subcellularLocation>
</comment>
<dbReference type="Proteomes" id="UP000273675">
    <property type="component" value="Unassembled WGS sequence"/>
</dbReference>
<evidence type="ECO:0000256" key="8">
    <source>
        <dbReference type="ARBA" id="ARBA00022679"/>
    </source>
</evidence>
<evidence type="ECO:0000256" key="6">
    <source>
        <dbReference type="ARBA" id="ARBA00014944"/>
    </source>
</evidence>
<dbReference type="InterPro" id="IPR004570">
    <property type="entry name" value="Phosphatidylglycerol_P_synth"/>
</dbReference>
<dbReference type="InterPro" id="IPR048254">
    <property type="entry name" value="CDP_ALCOHOL_P_TRANSF_CS"/>
</dbReference>
<keyword evidence="9 18" id="KW-0812">Transmembrane</keyword>
<evidence type="ECO:0000313" key="20">
    <source>
        <dbReference type="Proteomes" id="UP000273675"/>
    </source>
</evidence>
<dbReference type="GO" id="GO:0008444">
    <property type="term" value="F:CDP-diacylglycerol-glycerol-3-phosphate 3-phosphatidyltransferase activity"/>
    <property type="evidence" value="ECO:0007669"/>
    <property type="project" value="UniProtKB-UniRule"/>
</dbReference>
<feature type="transmembrane region" description="Helical" evidence="18">
    <location>
        <begin position="126"/>
        <end position="146"/>
    </location>
</feature>
<gene>
    <name evidence="19" type="ORF">C7435_0582</name>
</gene>
<sequence length="186" mass="19782">MMTWPNLLTACRIALVPFLFLALSMDSTAGLVFALALAITAEVTDMLDGWVARRFNQQSDFGAQFDPLADSLYRIGAFTALAAGGLIPVWTIIVFAWRDVLVSYARLMMQSKGRAVGARLSGKLKAIVQGVAIIALLAVPLVPASLVDPALVASLAQASFWLAVAVTVWSCVDYLLAGLRAGPDKA</sequence>
<keyword evidence="10 18" id="KW-1133">Transmembrane helix</keyword>
<comment type="catalytic activity">
    <reaction evidence="15">
        <text>a CDP-1,2-diacyl-sn-glycerol + sn-glycerol 3-phosphate = a 1,2-diacyl-sn-glycero-3-phospho-(1'-sn-glycero-3'-phosphate) + CMP + H(+)</text>
        <dbReference type="Rhea" id="RHEA:12593"/>
        <dbReference type="ChEBI" id="CHEBI:15378"/>
        <dbReference type="ChEBI" id="CHEBI:57597"/>
        <dbReference type="ChEBI" id="CHEBI:58332"/>
        <dbReference type="ChEBI" id="CHEBI:60110"/>
        <dbReference type="ChEBI" id="CHEBI:60377"/>
        <dbReference type="EC" id="2.7.8.5"/>
    </reaction>
</comment>
<dbReference type="InterPro" id="IPR043130">
    <property type="entry name" value="CDP-OH_PTrfase_TM_dom"/>
</dbReference>
<dbReference type="PROSITE" id="PS00379">
    <property type="entry name" value="CDP_ALCOHOL_P_TRANSF"/>
    <property type="match status" value="1"/>
</dbReference>
<dbReference type="GO" id="GO:0046474">
    <property type="term" value="P:glycerophospholipid biosynthetic process"/>
    <property type="evidence" value="ECO:0007669"/>
    <property type="project" value="TreeGrafter"/>
</dbReference>
<name>A0A495DMI7_9PROT</name>
<dbReference type="PIRSF" id="PIRSF000847">
    <property type="entry name" value="Phos_ph_gly_syn"/>
    <property type="match status" value="1"/>
</dbReference>
<reference evidence="19 20" key="1">
    <citation type="submission" date="2018-10" db="EMBL/GenBank/DDBJ databases">
        <title>Genomic Encyclopedia of Type Strains, Phase IV (KMG-IV): sequencing the most valuable type-strain genomes for metagenomic binning, comparative biology and taxonomic classification.</title>
        <authorList>
            <person name="Goeker M."/>
        </authorList>
    </citation>
    <scope>NUCLEOTIDE SEQUENCE [LARGE SCALE GENOMIC DNA]</scope>
    <source>
        <strain evidence="19 20">DSM 4734</strain>
    </source>
</reference>